<feature type="domain" description="VTT" evidence="13">
    <location>
        <begin position="68"/>
        <end position="181"/>
    </location>
</feature>
<dbReference type="PROSITE" id="PS00076">
    <property type="entry name" value="PYRIDINE_REDOX_1"/>
    <property type="match status" value="1"/>
</dbReference>
<dbReference type="Pfam" id="PF02852">
    <property type="entry name" value="Pyr_redox_dim"/>
    <property type="match status" value="1"/>
</dbReference>
<dbReference type="InterPro" id="IPR016156">
    <property type="entry name" value="FAD/NAD-linked_Rdtase_dimer_sf"/>
</dbReference>
<keyword evidence="10" id="KW-1133">Transmembrane helix</keyword>
<evidence type="ECO:0000256" key="3">
    <source>
        <dbReference type="ARBA" id="ARBA00022630"/>
    </source>
</evidence>
<feature type="transmembrane region" description="Helical" evidence="10">
    <location>
        <begin position="189"/>
        <end position="211"/>
    </location>
</feature>
<dbReference type="InterPro" id="IPR012999">
    <property type="entry name" value="Pyr_OxRdtase_I_AS"/>
</dbReference>
<sequence>MKKIILLLIVAAVVAVFAFDLHSLLTLDSLKARLEQFRQFQAESPFMVAGVFFAAYVVVTAFSIPGAAVMTLAAGALFGLLQGLVIVSFASTIGATLAFIGARYLLRDTVQAKFGNRLKAINEGVEREGAFYLFTLRLVPVFPFFLINLLMGLTSMKAITFFWVSQLGMLAGTAVYVNAGTELAEINSLAGILSPGLILSFVLLGVFPLIAKKITDKIKARKVYAKWTKPAKYDRNMVVIGAGAAGLVSSYIAAAVKAKVTLVEAHKMGGDCLNFGCVPSKALIKSAKLAHQMRHAARYGLHAATPSFSFKVVMARVHEIIKAIEPHDSVERYTGLGVDVVQGYAKIIDPWTVEIQHNNGETSRLTTRSIVIAAGAQPVVPPLPGIETSGYLTSDTLWDEFAKREELPKRLVVLGGGPIGCELAQAFARLGSQVTQVEMGERIMVREDLEISAMAAESMRADGVAILTEHKAVRFERQGEQKILIVEHKGKTVEIPYDDVICAVGRKARLTGYGLENIGVETNRTVVTNEYLETLYPNIFAAGDVAGPYQFTHVAAHQAWYASVNALFGHFKKFKADYRVIPWATFTDPEVARVGLNEQDAKEQGVEYEVTRYGIDDLDRAIADSEAHGVVKVLTVPGKDKILGVTIAGVHAGDLLAEFVLAMKHGLGLNKILGTIHTYPTWAEANKYAAGEWKRAHAPEKVLVWLGKYHAWRLG</sequence>
<feature type="domain" description="FAD/NAD(P)-binding" evidence="12">
    <location>
        <begin position="236"/>
        <end position="559"/>
    </location>
</feature>
<dbReference type="EMBL" id="JANKHG010000001">
    <property type="protein sequence ID" value="MCR2745380.1"/>
    <property type="molecule type" value="Genomic_DNA"/>
</dbReference>
<dbReference type="PANTHER" id="PTHR43014">
    <property type="entry name" value="MERCURIC REDUCTASE"/>
    <property type="match status" value="1"/>
</dbReference>
<evidence type="ECO:0000256" key="5">
    <source>
        <dbReference type="ARBA" id="ARBA00022857"/>
    </source>
</evidence>
<feature type="transmembrane region" description="Helical" evidence="10">
    <location>
        <begin position="42"/>
        <end position="64"/>
    </location>
</feature>
<keyword evidence="7" id="KW-1015">Disulfide bond</keyword>
<dbReference type="Gene3D" id="3.30.390.30">
    <property type="match status" value="1"/>
</dbReference>
<keyword evidence="8 9" id="KW-0676">Redox-active center</keyword>
<dbReference type="PRINTS" id="PR00368">
    <property type="entry name" value="FADPNR"/>
</dbReference>
<reference evidence="14" key="1">
    <citation type="submission" date="2022-07" db="EMBL/GenBank/DDBJ databases">
        <authorList>
            <person name="Xamxidin M."/>
        </authorList>
    </citation>
    <scope>NUCLEOTIDE SEQUENCE</scope>
    <source>
        <strain evidence="14">YS8-69</strain>
    </source>
</reference>
<evidence type="ECO:0000259" key="13">
    <source>
        <dbReference type="Pfam" id="PF09335"/>
    </source>
</evidence>
<evidence type="ECO:0000313" key="14">
    <source>
        <dbReference type="EMBL" id="MCR2745380.1"/>
    </source>
</evidence>
<evidence type="ECO:0000256" key="4">
    <source>
        <dbReference type="ARBA" id="ARBA00022827"/>
    </source>
</evidence>
<keyword evidence="5" id="KW-0521">NADP</keyword>
<dbReference type="PANTHER" id="PTHR43014:SF2">
    <property type="entry name" value="MERCURIC REDUCTASE"/>
    <property type="match status" value="1"/>
</dbReference>
<evidence type="ECO:0000256" key="10">
    <source>
        <dbReference type="SAM" id="Phobius"/>
    </source>
</evidence>
<evidence type="ECO:0000256" key="1">
    <source>
        <dbReference type="ARBA" id="ARBA00001974"/>
    </source>
</evidence>
<comment type="cofactor">
    <cofactor evidence="1">
        <name>FAD</name>
        <dbReference type="ChEBI" id="CHEBI:57692"/>
    </cofactor>
</comment>
<accession>A0ABT1XDP9</accession>
<feature type="domain" description="Pyridine nucleotide-disulphide oxidoreductase dimerisation" evidence="11">
    <location>
        <begin position="581"/>
        <end position="689"/>
    </location>
</feature>
<keyword evidence="10" id="KW-0812">Transmembrane</keyword>
<evidence type="ECO:0000256" key="9">
    <source>
        <dbReference type="RuleBase" id="RU003691"/>
    </source>
</evidence>
<protein>
    <submittedName>
        <fullName evidence="14">FAD-dependent oxidoreductase</fullName>
    </submittedName>
</protein>
<dbReference type="Pfam" id="PF09335">
    <property type="entry name" value="VTT_dom"/>
    <property type="match status" value="1"/>
</dbReference>
<dbReference type="InterPro" id="IPR004099">
    <property type="entry name" value="Pyr_nucl-diS_OxRdtase_dimer"/>
</dbReference>
<evidence type="ECO:0000256" key="8">
    <source>
        <dbReference type="ARBA" id="ARBA00023284"/>
    </source>
</evidence>
<comment type="caution">
    <text evidence="14">The sequence shown here is derived from an EMBL/GenBank/DDBJ whole genome shotgun (WGS) entry which is preliminary data.</text>
</comment>
<dbReference type="Gene3D" id="3.50.50.60">
    <property type="entry name" value="FAD/NAD(P)-binding domain"/>
    <property type="match status" value="2"/>
</dbReference>
<keyword evidence="15" id="KW-1185">Reference proteome</keyword>
<evidence type="ECO:0000313" key="15">
    <source>
        <dbReference type="Proteomes" id="UP001165267"/>
    </source>
</evidence>
<dbReference type="RefSeq" id="WP_257510622.1">
    <property type="nucleotide sequence ID" value="NZ_JANKHG010000001.1"/>
</dbReference>
<dbReference type="InterPro" id="IPR032816">
    <property type="entry name" value="VTT_dom"/>
</dbReference>
<keyword evidence="4 9" id="KW-0274">FAD</keyword>
<dbReference type="Proteomes" id="UP001165267">
    <property type="component" value="Unassembled WGS sequence"/>
</dbReference>
<feature type="transmembrane region" description="Helical" evidence="10">
    <location>
        <begin position="76"/>
        <end position="100"/>
    </location>
</feature>
<evidence type="ECO:0000256" key="2">
    <source>
        <dbReference type="ARBA" id="ARBA00007532"/>
    </source>
</evidence>
<evidence type="ECO:0000259" key="12">
    <source>
        <dbReference type="Pfam" id="PF07992"/>
    </source>
</evidence>
<evidence type="ECO:0000259" key="11">
    <source>
        <dbReference type="Pfam" id="PF02852"/>
    </source>
</evidence>
<name>A0ABT1XDP9_9BURK</name>
<gene>
    <name evidence="14" type="ORF">NSP04_01815</name>
</gene>
<dbReference type="SUPFAM" id="SSF55424">
    <property type="entry name" value="FAD/NAD-linked reductases, dimerisation (C-terminal) domain"/>
    <property type="match status" value="1"/>
</dbReference>
<dbReference type="InterPro" id="IPR036188">
    <property type="entry name" value="FAD/NAD-bd_sf"/>
</dbReference>
<proteinExistence type="inferred from homology"/>
<keyword evidence="6 9" id="KW-0560">Oxidoreductase</keyword>
<keyword evidence="3 9" id="KW-0285">Flavoprotein</keyword>
<dbReference type="SUPFAM" id="SSF51905">
    <property type="entry name" value="FAD/NAD(P)-binding domain"/>
    <property type="match status" value="1"/>
</dbReference>
<dbReference type="InterPro" id="IPR023753">
    <property type="entry name" value="FAD/NAD-binding_dom"/>
</dbReference>
<evidence type="ECO:0000256" key="7">
    <source>
        <dbReference type="ARBA" id="ARBA00023157"/>
    </source>
</evidence>
<dbReference type="Pfam" id="PF07992">
    <property type="entry name" value="Pyr_redox_2"/>
    <property type="match status" value="1"/>
</dbReference>
<comment type="similarity">
    <text evidence="2 9">Belongs to the class-I pyridine nucleotide-disulfide oxidoreductase family.</text>
</comment>
<organism evidence="14 15">
    <name type="scientific">Limnobacter parvus</name>
    <dbReference type="NCBI Taxonomy" id="2939690"/>
    <lineage>
        <taxon>Bacteria</taxon>
        <taxon>Pseudomonadati</taxon>
        <taxon>Pseudomonadota</taxon>
        <taxon>Betaproteobacteria</taxon>
        <taxon>Burkholderiales</taxon>
        <taxon>Burkholderiaceae</taxon>
        <taxon>Limnobacter</taxon>
    </lineage>
</organism>
<keyword evidence="10" id="KW-0472">Membrane</keyword>
<feature type="transmembrane region" description="Helical" evidence="10">
    <location>
        <begin position="236"/>
        <end position="256"/>
    </location>
</feature>
<dbReference type="PRINTS" id="PR00411">
    <property type="entry name" value="PNDRDTASEI"/>
</dbReference>
<evidence type="ECO:0000256" key="6">
    <source>
        <dbReference type="ARBA" id="ARBA00023002"/>
    </source>
</evidence>